<gene>
    <name evidence="1" type="ORF">AWH48_16150</name>
</gene>
<evidence type="ECO:0000313" key="1">
    <source>
        <dbReference type="EMBL" id="OAH59270.1"/>
    </source>
</evidence>
<dbReference type="AlphaFoldDB" id="A0A177L0S1"/>
<organism evidence="1 2">
    <name type="scientific">Domibacillus aminovorans</name>
    <dbReference type="NCBI Taxonomy" id="29332"/>
    <lineage>
        <taxon>Bacteria</taxon>
        <taxon>Bacillati</taxon>
        <taxon>Bacillota</taxon>
        <taxon>Bacilli</taxon>
        <taxon>Bacillales</taxon>
        <taxon>Bacillaceae</taxon>
        <taxon>Domibacillus</taxon>
    </lineage>
</organism>
<accession>A0A177L0S1</accession>
<protein>
    <submittedName>
        <fullName evidence="1">Uncharacterized protein</fullName>
    </submittedName>
</protein>
<proteinExistence type="predicted"/>
<comment type="caution">
    <text evidence="1">The sequence shown here is derived from an EMBL/GenBank/DDBJ whole genome shotgun (WGS) entry which is preliminary data.</text>
</comment>
<dbReference type="Proteomes" id="UP000077271">
    <property type="component" value="Unassembled WGS sequence"/>
</dbReference>
<sequence>MGTEEDIMIDYNEDSSVLVYEQQTKIDKVKDIVFGNGDFDDSIFKELEKVLGTPLSSDFE</sequence>
<dbReference type="RefSeq" id="WP_018392527.1">
    <property type="nucleotide sequence ID" value="NZ_LQWZ01000004.1"/>
</dbReference>
<name>A0A177L0S1_9BACI</name>
<evidence type="ECO:0000313" key="2">
    <source>
        <dbReference type="Proteomes" id="UP000077271"/>
    </source>
</evidence>
<reference evidence="1 2" key="1">
    <citation type="submission" date="2016-01" db="EMBL/GenBank/DDBJ databases">
        <title>Investigation of taxonomic status of Bacillus aminovorans.</title>
        <authorList>
            <person name="Verma A."/>
            <person name="Pal Y."/>
            <person name="Krishnamurthi S."/>
        </authorList>
    </citation>
    <scope>NUCLEOTIDE SEQUENCE [LARGE SCALE GENOMIC DNA]</scope>
    <source>
        <strain evidence="1 2">DSM 4337</strain>
    </source>
</reference>
<dbReference type="EMBL" id="LQWZ01000004">
    <property type="protein sequence ID" value="OAH59270.1"/>
    <property type="molecule type" value="Genomic_DNA"/>
</dbReference>